<organism evidence="2 3">
    <name type="scientific">Aristolochia fimbriata</name>
    <name type="common">White veined hardy Dutchman's pipe vine</name>
    <dbReference type="NCBI Taxonomy" id="158543"/>
    <lineage>
        <taxon>Eukaryota</taxon>
        <taxon>Viridiplantae</taxon>
        <taxon>Streptophyta</taxon>
        <taxon>Embryophyta</taxon>
        <taxon>Tracheophyta</taxon>
        <taxon>Spermatophyta</taxon>
        <taxon>Magnoliopsida</taxon>
        <taxon>Magnoliidae</taxon>
        <taxon>Piperales</taxon>
        <taxon>Aristolochiaceae</taxon>
        <taxon>Aristolochia</taxon>
    </lineage>
</organism>
<dbReference type="EMBL" id="JAINDJ010000006">
    <property type="protein sequence ID" value="KAG9444995.1"/>
    <property type="molecule type" value="Genomic_DNA"/>
</dbReference>
<evidence type="ECO:0000313" key="2">
    <source>
        <dbReference type="EMBL" id="KAG9444995.1"/>
    </source>
</evidence>
<accession>A0AAV7E7Z3</accession>
<feature type="compositionally biased region" description="Basic residues" evidence="1">
    <location>
        <begin position="134"/>
        <end position="150"/>
    </location>
</feature>
<proteinExistence type="predicted"/>
<name>A0AAV7E7Z3_ARIFI</name>
<keyword evidence="3" id="KW-1185">Reference proteome</keyword>
<reference evidence="2 3" key="1">
    <citation type="submission" date="2021-07" db="EMBL/GenBank/DDBJ databases">
        <title>The Aristolochia fimbriata genome: insights into angiosperm evolution, floral development and chemical biosynthesis.</title>
        <authorList>
            <person name="Jiao Y."/>
        </authorList>
    </citation>
    <scope>NUCLEOTIDE SEQUENCE [LARGE SCALE GENOMIC DNA]</scope>
    <source>
        <strain evidence="2">IBCAS-2021</strain>
        <tissue evidence="2">Leaf</tissue>
    </source>
</reference>
<evidence type="ECO:0000256" key="1">
    <source>
        <dbReference type="SAM" id="MobiDB-lite"/>
    </source>
</evidence>
<gene>
    <name evidence="2" type="ORF">H6P81_016335</name>
</gene>
<dbReference type="AlphaFoldDB" id="A0AAV7E7Z3"/>
<sequence>MALFSLSARSQLLPMAATFFVGVGVVLIASSGLAEGQSIHVSLRITKPDDAVLLVPSSVPVDHEFGQYPGYRSSRIERTYIGESRWDDEYPRWAVPRVQVIDLRLTVKLLQQIASDPSAADAWVERNMISRRHRCSPHQPHHHHRHHQYHKISMPSTTTTTSTQRIDPFGNQNHVLIMIRSAMQNIFESLGASPAGLQDEDQVIRLSRAGDHIHRGNSFNYILDAPPVEGCSCRRPHHIHHQRRPLASTVGPQEISIPTIDHIAPSDAFIRRPHHQARYRTHFDTYDHQNSGSSSMWFGDGRAGGEGVTKPTAIKGQEKSGYKGTLELI</sequence>
<protein>
    <submittedName>
        <fullName evidence="2">Uncharacterized protein</fullName>
    </submittedName>
</protein>
<comment type="caution">
    <text evidence="2">The sequence shown here is derived from an EMBL/GenBank/DDBJ whole genome shotgun (WGS) entry which is preliminary data.</text>
</comment>
<feature type="region of interest" description="Disordered" evidence="1">
    <location>
        <begin position="134"/>
        <end position="165"/>
    </location>
</feature>
<dbReference type="Proteomes" id="UP000825729">
    <property type="component" value="Unassembled WGS sequence"/>
</dbReference>
<evidence type="ECO:0000313" key="3">
    <source>
        <dbReference type="Proteomes" id="UP000825729"/>
    </source>
</evidence>